<dbReference type="AlphaFoldDB" id="A0AAV2IMK3"/>
<dbReference type="EMBL" id="CAXITT010000882">
    <property type="protein sequence ID" value="CAL1546937.1"/>
    <property type="molecule type" value="Genomic_DNA"/>
</dbReference>
<keyword evidence="3" id="KW-1185">Reference proteome</keyword>
<proteinExistence type="predicted"/>
<comment type="caution">
    <text evidence="2">The sequence shown here is derived from an EMBL/GenBank/DDBJ whole genome shotgun (WGS) entry which is preliminary data.</text>
</comment>
<gene>
    <name evidence="2" type="ORF">GSLYS_00020314001</name>
</gene>
<feature type="compositionally biased region" description="Low complexity" evidence="1">
    <location>
        <begin position="25"/>
        <end position="71"/>
    </location>
</feature>
<dbReference type="PANTHER" id="PTHR36871:SF1">
    <property type="entry name" value="COILED-COIL DOMAIN-CONTAINING PROTEIN 190"/>
    <property type="match status" value="1"/>
</dbReference>
<feature type="region of interest" description="Disordered" evidence="1">
    <location>
        <begin position="1"/>
        <end position="119"/>
    </location>
</feature>
<accession>A0AAV2IMK3</accession>
<evidence type="ECO:0000313" key="3">
    <source>
        <dbReference type="Proteomes" id="UP001497497"/>
    </source>
</evidence>
<evidence type="ECO:0000256" key="1">
    <source>
        <dbReference type="SAM" id="MobiDB-lite"/>
    </source>
</evidence>
<sequence length="159" mass="16966">MQSSKEQQSARRASMPTTVGSRKPSSGSLATSTGSTASSSKVKPGAQKSSESSQSAVSAPAPSQTGSSSSSVNTTPIILAPVSQVRSPRRNSRAELGAGDKSVSWDPEQYNPDGSLRTVHRLPGFDQSYAQAMKARYIRHRTVVDREKELTVNQIFDKP</sequence>
<dbReference type="PANTHER" id="PTHR36871">
    <property type="entry name" value="COILED-COIL DOMAIN-CONTAINING PROTEIN 190"/>
    <property type="match status" value="1"/>
</dbReference>
<dbReference type="Proteomes" id="UP001497497">
    <property type="component" value="Unassembled WGS sequence"/>
</dbReference>
<name>A0AAV2IMK3_LYMST</name>
<feature type="compositionally biased region" description="Polar residues" evidence="1">
    <location>
        <begin position="1"/>
        <end position="24"/>
    </location>
</feature>
<dbReference type="InterPro" id="IPR031525">
    <property type="entry name" value="CC190"/>
</dbReference>
<organism evidence="2 3">
    <name type="scientific">Lymnaea stagnalis</name>
    <name type="common">Great pond snail</name>
    <name type="synonym">Helix stagnalis</name>
    <dbReference type="NCBI Taxonomy" id="6523"/>
    <lineage>
        <taxon>Eukaryota</taxon>
        <taxon>Metazoa</taxon>
        <taxon>Spiralia</taxon>
        <taxon>Lophotrochozoa</taxon>
        <taxon>Mollusca</taxon>
        <taxon>Gastropoda</taxon>
        <taxon>Heterobranchia</taxon>
        <taxon>Euthyneura</taxon>
        <taxon>Panpulmonata</taxon>
        <taxon>Hygrophila</taxon>
        <taxon>Lymnaeoidea</taxon>
        <taxon>Lymnaeidae</taxon>
        <taxon>Lymnaea</taxon>
    </lineage>
</organism>
<evidence type="ECO:0000313" key="2">
    <source>
        <dbReference type="EMBL" id="CAL1546937.1"/>
    </source>
</evidence>
<protein>
    <submittedName>
        <fullName evidence="2">Uncharacterized protein</fullName>
    </submittedName>
</protein>
<reference evidence="2 3" key="1">
    <citation type="submission" date="2024-04" db="EMBL/GenBank/DDBJ databases">
        <authorList>
            <consortium name="Genoscope - CEA"/>
            <person name="William W."/>
        </authorList>
    </citation>
    <scope>NUCLEOTIDE SEQUENCE [LARGE SCALE GENOMIC DNA]</scope>
</reference>